<accession>X0W2A2</accession>
<reference evidence="1" key="1">
    <citation type="journal article" date="2014" name="Front. Microbiol.">
        <title>High frequency of phylogenetically diverse reductive dehalogenase-homologous genes in deep subseafloor sedimentary metagenomes.</title>
        <authorList>
            <person name="Kawai M."/>
            <person name="Futagami T."/>
            <person name="Toyoda A."/>
            <person name="Takaki Y."/>
            <person name="Nishi S."/>
            <person name="Hori S."/>
            <person name="Arai W."/>
            <person name="Tsubouchi T."/>
            <person name="Morono Y."/>
            <person name="Uchiyama I."/>
            <person name="Ito T."/>
            <person name="Fujiyama A."/>
            <person name="Inagaki F."/>
            <person name="Takami H."/>
        </authorList>
    </citation>
    <scope>NUCLEOTIDE SEQUENCE</scope>
    <source>
        <strain evidence="1">Expedition CK06-06</strain>
    </source>
</reference>
<organism evidence="1">
    <name type="scientific">marine sediment metagenome</name>
    <dbReference type="NCBI Taxonomy" id="412755"/>
    <lineage>
        <taxon>unclassified sequences</taxon>
        <taxon>metagenomes</taxon>
        <taxon>ecological metagenomes</taxon>
    </lineage>
</organism>
<gene>
    <name evidence="1" type="ORF">S01H1_52607</name>
</gene>
<dbReference type="EMBL" id="BARS01034012">
    <property type="protein sequence ID" value="GAG17442.1"/>
    <property type="molecule type" value="Genomic_DNA"/>
</dbReference>
<proteinExistence type="predicted"/>
<dbReference type="AlphaFoldDB" id="X0W2A2"/>
<evidence type="ECO:0000313" key="1">
    <source>
        <dbReference type="EMBL" id="GAG17442.1"/>
    </source>
</evidence>
<protein>
    <submittedName>
        <fullName evidence="1">Uncharacterized protein</fullName>
    </submittedName>
</protein>
<name>X0W2A2_9ZZZZ</name>
<sequence>MKLPLGGMLKLGIGYLSNLVNSVAPDELDEGTRKTVQKAVATIYTAAKNWGPDLVAASENDLDDQVLKEAVEICESVARKYGLELNPIILTL</sequence>
<comment type="caution">
    <text evidence="1">The sequence shown here is derived from an EMBL/GenBank/DDBJ whole genome shotgun (WGS) entry which is preliminary data.</text>
</comment>